<evidence type="ECO:0000313" key="2">
    <source>
        <dbReference type="Proteomes" id="UP000620104"/>
    </source>
</evidence>
<keyword evidence="2" id="KW-1185">Reference proteome</keyword>
<comment type="caution">
    <text evidence="1">The sequence shown here is derived from an EMBL/GenBank/DDBJ whole genome shotgun (WGS) entry which is preliminary data.</text>
</comment>
<sequence length="252" mass="29007">MLRLSMSFTDEMASGVQEFLEKLIEPIFQATKITKISLRPRFMFDCADEVQQSVFTETVQGQMLHHDFLPSREDLIRWVYRLKARYKQLETFILDLTYATLDGDDNHLADNTFLMLEYHDIQTDADDYVRPVIRNNMDLRDSHVYRRSRRFQYTIYPETINKCHKRLVSEAEVLRQQEELNAAAARDAGDRLVAPDTVATRDASGGNAGFSACDGVVEHRLRRVLFSTLEAGVSCQSGLTRILPVRSSMDNM</sequence>
<organism evidence="1 2">
    <name type="scientific">Naganishia liquefaciens</name>
    <dbReference type="NCBI Taxonomy" id="104408"/>
    <lineage>
        <taxon>Eukaryota</taxon>
        <taxon>Fungi</taxon>
        <taxon>Dikarya</taxon>
        <taxon>Basidiomycota</taxon>
        <taxon>Agaricomycotina</taxon>
        <taxon>Tremellomycetes</taxon>
        <taxon>Filobasidiales</taxon>
        <taxon>Filobasidiaceae</taxon>
        <taxon>Naganishia</taxon>
    </lineage>
</organism>
<name>A0A8H3YCT6_9TREE</name>
<gene>
    <name evidence="1" type="ORF">NliqN6_0920</name>
</gene>
<accession>A0A8H3YCT6</accession>
<dbReference type="Proteomes" id="UP000620104">
    <property type="component" value="Unassembled WGS sequence"/>
</dbReference>
<reference evidence="1" key="1">
    <citation type="submission" date="2020-07" db="EMBL/GenBank/DDBJ databases">
        <title>Draft Genome Sequence of a Deep-Sea Yeast, Naganishia (Cryptococcus) liquefaciens strain N6.</title>
        <authorList>
            <person name="Han Y.W."/>
            <person name="Kajitani R."/>
            <person name="Morimoto H."/>
            <person name="Parhat M."/>
            <person name="Tsubouchi H."/>
            <person name="Bakenova O."/>
            <person name="Ogata M."/>
            <person name="Argunhan B."/>
            <person name="Aoki R."/>
            <person name="Kajiwara S."/>
            <person name="Itoh T."/>
            <person name="Iwasaki H."/>
        </authorList>
    </citation>
    <scope>NUCLEOTIDE SEQUENCE</scope>
    <source>
        <strain evidence="1">N6</strain>
    </source>
</reference>
<dbReference type="EMBL" id="BLZA01000009">
    <property type="protein sequence ID" value="GHJ84518.1"/>
    <property type="molecule type" value="Genomic_DNA"/>
</dbReference>
<protein>
    <submittedName>
        <fullName evidence="1">Uncharacterized protein</fullName>
    </submittedName>
</protein>
<proteinExistence type="predicted"/>
<dbReference type="AlphaFoldDB" id="A0A8H3YCT6"/>
<evidence type="ECO:0000313" key="1">
    <source>
        <dbReference type="EMBL" id="GHJ84518.1"/>
    </source>
</evidence>